<dbReference type="InterPro" id="IPR002656">
    <property type="entry name" value="Acyl_transf_3_dom"/>
</dbReference>
<sequence length="579" mass="66538">MVERDALPRAYDAPSASARSPVPFDHKLTSRSNSPNSFTAAPLSNGHHHHHPHHPDQDYDYADSDTDSDSLEERSMRLLSRFYTTIIPSFLQEWVIPGSEHLAPQKLHSIAALDGLRGWACLLVFNFHFLFTYTDKTAVGWGFGEGNWGLHQLPIIHMLISGHVMVTIFFVISGYVLSYKPLKLLRSHSWEQAFHTLASSTFRRGFRLYVPSIIGTICVFIGVRLGFYDYSTWVRDEGHTILGINEQHPPLYVYFKDQFRDWWFTIIHLMDPWNWQLYYNFYNPHLWTIPVEFRCSMVLFLTIIFVSRLRVWIRLAFVSYLLVFCIRWGRWDVVLFMAGMLMAEIDIMHGLWEQPSPPVRSSSIPLRNMDRHDEDSNNARYNGHASSSNSNPNNIINPDDIEKAHYHPPAATAPWTTRRIFWLVVFVIGLFIGSSPNSSPGKTPFYSTLARALTPKTYPEPHRFLQSLGAIIIVTSINHSKDLQKLFTNDLAQYLGRISYALYIVHGPILHSLGYSLMPSIWALTGKETDAQYCSGFLIGWCICLPVSIWAADVFWRTIDVPSVKFARWLERKVIVAGL</sequence>
<keyword evidence="2" id="KW-0812">Transmembrane</keyword>
<keyword evidence="5" id="KW-1185">Reference proteome</keyword>
<name>A0A2B7XUQ4_9EURO</name>
<accession>A0A2B7XUQ4</accession>
<evidence type="ECO:0000313" key="5">
    <source>
        <dbReference type="Proteomes" id="UP000223968"/>
    </source>
</evidence>
<feature type="transmembrane region" description="Helical" evidence="2">
    <location>
        <begin position="538"/>
        <end position="556"/>
    </location>
</feature>
<feature type="transmembrane region" description="Helical" evidence="2">
    <location>
        <begin position="116"/>
        <end position="134"/>
    </location>
</feature>
<feature type="domain" description="Acyltransferase 3" evidence="3">
    <location>
        <begin position="111"/>
        <end position="340"/>
    </location>
</feature>
<proteinExistence type="predicted"/>
<dbReference type="PANTHER" id="PTHR23028">
    <property type="entry name" value="ACETYLTRANSFERASE"/>
    <property type="match status" value="1"/>
</dbReference>
<feature type="transmembrane region" description="Helical" evidence="2">
    <location>
        <begin position="154"/>
        <end position="177"/>
    </location>
</feature>
<reference evidence="4 5" key="1">
    <citation type="submission" date="2017-10" db="EMBL/GenBank/DDBJ databases">
        <title>Comparative genomics in systemic dimorphic fungi from Ajellomycetaceae.</title>
        <authorList>
            <person name="Munoz J.F."/>
            <person name="Mcewen J.G."/>
            <person name="Clay O.K."/>
            <person name="Cuomo C.A."/>
        </authorList>
    </citation>
    <scope>NUCLEOTIDE SEQUENCE [LARGE SCALE GENOMIC DNA]</scope>
    <source>
        <strain evidence="4 5">UAMH5409</strain>
    </source>
</reference>
<comment type="caution">
    <text evidence="4">The sequence shown here is derived from an EMBL/GenBank/DDBJ whole genome shotgun (WGS) entry which is preliminary data.</text>
</comment>
<feature type="transmembrane region" description="Helical" evidence="2">
    <location>
        <begin position="208"/>
        <end position="227"/>
    </location>
</feature>
<protein>
    <recommendedName>
        <fullName evidence="3">Acyltransferase 3 domain-containing protein</fullName>
    </recommendedName>
</protein>
<dbReference type="AlphaFoldDB" id="A0A2B7XUQ4"/>
<keyword evidence="2" id="KW-1133">Transmembrane helix</keyword>
<keyword evidence="2" id="KW-0472">Membrane</keyword>
<dbReference type="Pfam" id="PF01757">
    <property type="entry name" value="Acyl_transf_3"/>
    <property type="match status" value="2"/>
</dbReference>
<feature type="transmembrane region" description="Helical" evidence="2">
    <location>
        <begin position="420"/>
        <end position="437"/>
    </location>
</feature>
<feature type="compositionally biased region" description="Polar residues" evidence="1">
    <location>
        <begin position="30"/>
        <end position="39"/>
    </location>
</feature>
<gene>
    <name evidence="4" type="ORF">AJ79_04245</name>
</gene>
<evidence type="ECO:0000256" key="2">
    <source>
        <dbReference type="SAM" id="Phobius"/>
    </source>
</evidence>
<feature type="domain" description="Acyltransferase 3" evidence="3">
    <location>
        <begin position="418"/>
        <end position="556"/>
    </location>
</feature>
<dbReference type="GO" id="GO:0016747">
    <property type="term" value="F:acyltransferase activity, transferring groups other than amino-acyl groups"/>
    <property type="evidence" value="ECO:0007669"/>
    <property type="project" value="InterPro"/>
</dbReference>
<evidence type="ECO:0000313" key="4">
    <source>
        <dbReference type="EMBL" id="PGH12501.1"/>
    </source>
</evidence>
<feature type="region of interest" description="Disordered" evidence="1">
    <location>
        <begin position="375"/>
        <end position="394"/>
    </location>
</feature>
<dbReference type="PANTHER" id="PTHR23028:SF134">
    <property type="entry name" value="PUTATIVE (AFU_ORTHOLOGUE AFUA_4G08520)-RELATED"/>
    <property type="match status" value="1"/>
</dbReference>
<evidence type="ECO:0000259" key="3">
    <source>
        <dbReference type="Pfam" id="PF01757"/>
    </source>
</evidence>
<feature type="region of interest" description="Disordered" evidence="1">
    <location>
        <begin position="1"/>
        <end position="68"/>
    </location>
</feature>
<dbReference type="OrthoDB" id="5819582at2759"/>
<organism evidence="4 5">
    <name type="scientific">Helicocarpus griseus UAMH5409</name>
    <dbReference type="NCBI Taxonomy" id="1447875"/>
    <lineage>
        <taxon>Eukaryota</taxon>
        <taxon>Fungi</taxon>
        <taxon>Dikarya</taxon>
        <taxon>Ascomycota</taxon>
        <taxon>Pezizomycotina</taxon>
        <taxon>Eurotiomycetes</taxon>
        <taxon>Eurotiomycetidae</taxon>
        <taxon>Onygenales</taxon>
        <taxon>Ajellomycetaceae</taxon>
        <taxon>Helicocarpus</taxon>
    </lineage>
</organism>
<dbReference type="Proteomes" id="UP000223968">
    <property type="component" value="Unassembled WGS sequence"/>
</dbReference>
<dbReference type="STRING" id="1447875.A0A2B7XUQ4"/>
<feature type="transmembrane region" description="Helical" evidence="2">
    <location>
        <begin position="500"/>
        <end position="518"/>
    </location>
</feature>
<evidence type="ECO:0000256" key="1">
    <source>
        <dbReference type="SAM" id="MobiDB-lite"/>
    </source>
</evidence>
<feature type="transmembrane region" description="Helical" evidence="2">
    <location>
        <begin position="285"/>
        <end position="306"/>
    </location>
</feature>
<dbReference type="EMBL" id="PDNB01000057">
    <property type="protein sequence ID" value="PGH12501.1"/>
    <property type="molecule type" value="Genomic_DNA"/>
</dbReference>
<feature type="compositionally biased region" description="Acidic residues" evidence="1">
    <location>
        <begin position="58"/>
        <end position="68"/>
    </location>
</feature>
<dbReference type="InterPro" id="IPR050879">
    <property type="entry name" value="Acyltransferase_3"/>
</dbReference>